<name>A0ABR9J2N0_RHIVS</name>
<protein>
    <submittedName>
        <fullName evidence="1">Uncharacterized protein</fullName>
    </submittedName>
</protein>
<gene>
    <name evidence="1" type="ORF">H4W29_006549</name>
</gene>
<dbReference type="Proteomes" id="UP000620262">
    <property type="component" value="Unassembled WGS sequence"/>
</dbReference>
<proteinExistence type="predicted"/>
<sequence>MQPKIGTDAPADRWIGAVELAIVQKAFDKLCAERGWSRDCAEARELARITIDLYRQGADSEYKLHTMLSGSDFKTPAL</sequence>
<comment type="caution">
    <text evidence="1">The sequence shown here is derived from an EMBL/GenBank/DDBJ whole genome shotgun (WGS) entry which is preliminary data.</text>
</comment>
<reference evidence="1 2" key="1">
    <citation type="submission" date="2020-10" db="EMBL/GenBank/DDBJ databases">
        <title>Sequencing the genomes of 1000 actinobacteria strains.</title>
        <authorList>
            <person name="Klenk H.-P."/>
        </authorList>
    </citation>
    <scope>NUCLEOTIDE SEQUENCE [LARGE SCALE GENOMIC DNA]</scope>
    <source>
        <strain evidence="1 2">DSM 7307</strain>
    </source>
</reference>
<evidence type="ECO:0000313" key="1">
    <source>
        <dbReference type="EMBL" id="MBE1509302.1"/>
    </source>
</evidence>
<dbReference type="EMBL" id="JADBEC010000003">
    <property type="protein sequence ID" value="MBE1509302.1"/>
    <property type="molecule type" value="Genomic_DNA"/>
</dbReference>
<dbReference type="RefSeq" id="WP_192732913.1">
    <property type="nucleotide sequence ID" value="NZ_BAAAVL010000015.1"/>
</dbReference>
<accession>A0ABR9J2N0</accession>
<keyword evidence="2" id="KW-1185">Reference proteome</keyword>
<organism evidence="1 2">
    <name type="scientific">Rhizobium viscosum</name>
    <name type="common">Arthrobacter viscosus</name>
    <dbReference type="NCBI Taxonomy" id="1673"/>
    <lineage>
        <taxon>Bacteria</taxon>
        <taxon>Pseudomonadati</taxon>
        <taxon>Pseudomonadota</taxon>
        <taxon>Alphaproteobacteria</taxon>
        <taxon>Hyphomicrobiales</taxon>
        <taxon>Rhizobiaceae</taxon>
        <taxon>Rhizobium/Agrobacterium group</taxon>
        <taxon>Rhizobium</taxon>
    </lineage>
</organism>
<evidence type="ECO:0000313" key="2">
    <source>
        <dbReference type="Proteomes" id="UP000620262"/>
    </source>
</evidence>